<dbReference type="AlphaFoldDB" id="A0AAW1X5Z9"/>
<organism evidence="2 3">
    <name type="scientific">Rubus argutus</name>
    <name type="common">Southern blackberry</name>
    <dbReference type="NCBI Taxonomy" id="59490"/>
    <lineage>
        <taxon>Eukaryota</taxon>
        <taxon>Viridiplantae</taxon>
        <taxon>Streptophyta</taxon>
        <taxon>Embryophyta</taxon>
        <taxon>Tracheophyta</taxon>
        <taxon>Spermatophyta</taxon>
        <taxon>Magnoliopsida</taxon>
        <taxon>eudicotyledons</taxon>
        <taxon>Gunneridae</taxon>
        <taxon>Pentapetalae</taxon>
        <taxon>rosids</taxon>
        <taxon>fabids</taxon>
        <taxon>Rosales</taxon>
        <taxon>Rosaceae</taxon>
        <taxon>Rosoideae</taxon>
        <taxon>Rosoideae incertae sedis</taxon>
        <taxon>Rubus</taxon>
    </lineage>
</organism>
<sequence length="115" mass="12400">MMRFMATPVRHGREDGGFVQLGFMGRRRRVGIDGEKVSRQLEIIDSDLSSWAHRGDRCGDGKEIGGDSSVAGLVLAATSKRDGREKRAGAGGAARMADCGERWQENGIDGDFDAS</sequence>
<gene>
    <name evidence="2" type="ORF">M0R45_018815</name>
</gene>
<evidence type="ECO:0000313" key="3">
    <source>
        <dbReference type="Proteomes" id="UP001457282"/>
    </source>
</evidence>
<reference evidence="2 3" key="1">
    <citation type="journal article" date="2023" name="G3 (Bethesda)">
        <title>A chromosome-length genome assembly and annotation of blackberry (Rubus argutus, cv. 'Hillquist').</title>
        <authorList>
            <person name="Bruna T."/>
            <person name="Aryal R."/>
            <person name="Dudchenko O."/>
            <person name="Sargent D.J."/>
            <person name="Mead D."/>
            <person name="Buti M."/>
            <person name="Cavallini A."/>
            <person name="Hytonen T."/>
            <person name="Andres J."/>
            <person name="Pham M."/>
            <person name="Weisz D."/>
            <person name="Mascagni F."/>
            <person name="Usai G."/>
            <person name="Natali L."/>
            <person name="Bassil N."/>
            <person name="Fernandez G.E."/>
            <person name="Lomsadze A."/>
            <person name="Armour M."/>
            <person name="Olukolu B."/>
            <person name="Poorten T."/>
            <person name="Britton C."/>
            <person name="Davik J."/>
            <person name="Ashrafi H."/>
            <person name="Aiden E.L."/>
            <person name="Borodovsky M."/>
            <person name="Worthington M."/>
        </authorList>
    </citation>
    <scope>NUCLEOTIDE SEQUENCE [LARGE SCALE GENOMIC DNA]</scope>
    <source>
        <strain evidence="2">PI 553951</strain>
    </source>
</reference>
<name>A0AAW1X5Z9_RUBAR</name>
<feature type="region of interest" description="Disordered" evidence="1">
    <location>
        <begin position="80"/>
        <end position="115"/>
    </location>
</feature>
<dbReference type="Proteomes" id="UP001457282">
    <property type="component" value="Unassembled WGS sequence"/>
</dbReference>
<keyword evidence="3" id="KW-1185">Reference proteome</keyword>
<proteinExistence type="predicted"/>
<evidence type="ECO:0000313" key="2">
    <source>
        <dbReference type="EMBL" id="KAK9931541.1"/>
    </source>
</evidence>
<dbReference type="EMBL" id="JBEDUW010000004">
    <property type="protein sequence ID" value="KAK9931541.1"/>
    <property type="molecule type" value="Genomic_DNA"/>
</dbReference>
<protein>
    <submittedName>
        <fullName evidence="2">Uncharacterized protein</fullName>
    </submittedName>
</protein>
<accession>A0AAW1X5Z9</accession>
<evidence type="ECO:0000256" key="1">
    <source>
        <dbReference type="SAM" id="MobiDB-lite"/>
    </source>
</evidence>
<comment type="caution">
    <text evidence="2">The sequence shown here is derived from an EMBL/GenBank/DDBJ whole genome shotgun (WGS) entry which is preliminary data.</text>
</comment>